<dbReference type="Proteomes" id="UP001596514">
    <property type="component" value="Unassembled WGS sequence"/>
</dbReference>
<dbReference type="RefSeq" id="WP_343967136.1">
    <property type="nucleotide sequence ID" value="NZ_BAAAGK010000055.1"/>
</dbReference>
<dbReference type="PANTHER" id="PTHR30204">
    <property type="entry name" value="REDOX-CYCLING DRUG-SENSING TRANSCRIPTIONAL ACTIVATOR SOXR"/>
    <property type="match status" value="1"/>
</dbReference>
<accession>A0ABW2SVB7</accession>
<dbReference type="CDD" id="cd01106">
    <property type="entry name" value="HTH_TipAL-Mta"/>
    <property type="match status" value="1"/>
</dbReference>
<evidence type="ECO:0000256" key="1">
    <source>
        <dbReference type="ARBA" id="ARBA00023125"/>
    </source>
</evidence>
<dbReference type="EMBL" id="JBHTEE010000001">
    <property type="protein sequence ID" value="MFC7599938.1"/>
    <property type="molecule type" value="Genomic_DNA"/>
</dbReference>
<dbReference type="Pfam" id="PF07739">
    <property type="entry name" value="TipAS"/>
    <property type="match status" value="1"/>
</dbReference>
<proteinExistence type="predicted"/>
<dbReference type="InterPro" id="IPR047057">
    <property type="entry name" value="MerR_fam"/>
</dbReference>
<sequence>MIGKDDAGRRWSIGEVAQASGVTVRTLYHYDEIGLLSASERTASGHRRYTRRDVRRLYRVRALRALGLSLEEIAGVLANSTDDLAAMRDLLTAQLRELEAHAARIQRLTHRLGGLLEQIGSGSMPDSGQFMMTLEMISVFETSFTTEQREQLARRRAELGQEAVEAAKTEWAGLVEELLRHVQDDTSVDDPRVRVLVGRWDALANRFHANGRDGEQTRAAARGMWRENSEEIGRSLPWPAARMRDLVDYLERARQAGRDDRPFRK</sequence>
<dbReference type="InterPro" id="IPR000551">
    <property type="entry name" value="MerR-type_HTH_dom"/>
</dbReference>
<keyword evidence="4" id="KW-1185">Reference proteome</keyword>
<gene>
    <name evidence="3" type="ORF">ACFQVD_07445</name>
</gene>
<evidence type="ECO:0000313" key="3">
    <source>
        <dbReference type="EMBL" id="MFC7599938.1"/>
    </source>
</evidence>
<organism evidence="3 4">
    <name type="scientific">Streptosporangium amethystogenes subsp. fukuiense</name>
    <dbReference type="NCBI Taxonomy" id="698418"/>
    <lineage>
        <taxon>Bacteria</taxon>
        <taxon>Bacillati</taxon>
        <taxon>Actinomycetota</taxon>
        <taxon>Actinomycetes</taxon>
        <taxon>Streptosporangiales</taxon>
        <taxon>Streptosporangiaceae</taxon>
        <taxon>Streptosporangium</taxon>
    </lineage>
</organism>
<dbReference type="PROSITE" id="PS50937">
    <property type="entry name" value="HTH_MERR_2"/>
    <property type="match status" value="1"/>
</dbReference>
<dbReference type="SUPFAM" id="SSF46955">
    <property type="entry name" value="Putative DNA-binding domain"/>
    <property type="match status" value="1"/>
</dbReference>
<reference evidence="4" key="1">
    <citation type="journal article" date="2019" name="Int. J. Syst. Evol. Microbiol.">
        <title>The Global Catalogue of Microorganisms (GCM) 10K type strain sequencing project: providing services to taxonomists for standard genome sequencing and annotation.</title>
        <authorList>
            <consortium name="The Broad Institute Genomics Platform"/>
            <consortium name="The Broad Institute Genome Sequencing Center for Infectious Disease"/>
            <person name="Wu L."/>
            <person name="Ma J."/>
        </authorList>
    </citation>
    <scope>NUCLEOTIDE SEQUENCE [LARGE SCALE GENOMIC DNA]</scope>
    <source>
        <strain evidence="4">JCM 10083</strain>
    </source>
</reference>
<dbReference type="SMART" id="SM00422">
    <property type="entry name" value="HTH_MERR"/>
    <property type="match status" value="1"/>
</dbReference>
<dbReference type="InterPro" id="IPR009061">
    <property type="entry name" value="DNA-bd_dom_put_sf"/>
</dbReference>
<evidence type="ECO:0000259" key="2">
    <source>
        <dbReference type="PROSITE" id="PS50937"/>
    </source>
</evidence>
<protein>
    <submittedName>
        <fullName evidence="3">MerR family transcriptional regulator</fullName>
    </submittedName>
</protein>
<evidence type="ECO:0000313" key="4">
    <source>
        <dbReference type="Proteomes" id="UP001596514"/>
    </source>
</evidence>
<comment type="caution">
    <text evidence="3">The sequence shown here is derived from an EMBL/GenBank/DDBJ whole genome shotgun (WGS) entry which is preliminary data.</text>
</comment>
<feature type="domain" description="HTH merR-type" evidence="2">
    <location>
        <begin position="10"/>
        <end position="79"/>
    </location>
</feature>
<dbReference type="PANTHER" id="PTHR30204:SF90">
    <property type="entry name" value="HTH-TYPE TRANSCRIPTIONAL ACTIVATOR MTA"/>
    <property type="match status" value="1"/>
</dbReference>
<name>A0ABW2SVB7_9ACTN</name>
<keyword evidence="1" id="KW-0238">DNA-binding</keyword>
<dbReference type="PRINTS" id="PR00040">
    <property type="entry name" value="HTHMERR"/>
</dbReference>
<dbReference type="Gene3D" id="1.10.1660.10">
    <property type="match status" value="1"/>
</dbReference>
<dbReference type="InterPro" id="IPR012925">
    <property type="entry name" value="TipAS_dom"/>
</dbReference>
<dbReference type="Pfam" id="PF13411">
    <property type="entry name" value="MerR_1"/>
    <property type="match status" value="1"/>
</dbReference>